<dbReference type="OrthoDB" id="10294268at2759"/>
<proteinExistence type="predicted"/>
<dbReference type="InParanoid" id="A0A2P5BVZ2"/>
<accession>A0A2P5BVZ2</accession>
<name>A0A2P5BVZ2_TREOI</name>
<organism evidence="1 2">
    <name type="scientific">Trema orientale</name>
    <name type="common">Charcoal tree</name>
    <name type="synonym">Celtis orientalis</name>
    <dbReference type="NCBI Taxonomy" id="63057"/>
    <lineage>
        <taxon>Eukaryota</taxon>
        <taxon>Viridiplantae</taxon>
        <taxon>Streptophyta</taxon>
        <taxon>Embryophyta</taxon>
        <taxon>Tracheophyta</taxon>
        <taxon>Spermatophyta</taxon>
        <taxon>Magnoliopsida</taxon>
        <taxon>eudicotyledons</taxon>
        <taxon>Gunneridae</taxon>
        <taxon>Pentapetalae</taxon>
        <taxon>rosids</taxon>
        <taxon>fabids</taxon>
        <taxon>Rosales</taxon>
        <taxon>Cannabaceae</taxon>
        <taxon>Trema</taxon>
    </lineage>
</organism>
<comment type="caution">
    <text evidence="1">The sequence shown here is derived from an EMBL/GenBank/DDBJ whole genome shotgun (WGS) entry which is preliminary data.</text>
</comment>
<protein>
    <submittedName>
        <fullName evidence="1">Uncharacterized protein</fullName>
    </submittedName>
</protein>
<keyword evidence="2" id="KW-1185">Reference proteome</keyword>
<dbReference type="AlphaFoldDB" id="A0A2P5BVZ2"/>
<evidence type="ECO:0000313" key="2">
    <source>
        <dbReference type="Proteomes" id="UP000237000"/>
    </source>
</evidence>
<reference evidence="2" key="1">
    <citation type="submission" date="2016-06" db="EMBL/GenBank/DDBJ databases">
        <title>Parallel loss of symbiosis genes in relatives of nitrogen-fixing non-legume Parasponia.</title>
        <authorList>
            <person name="Van Velzen R."/>
            <person name="Holmer R."/>
            <person name="Bu F."/>
            <person name="Rutten L."/>
            <person name="Van Zeijl A."/>
            <person name="Liu W."/>
            <person name="Santuari L."/>
            <person name="Cao Q."/>
            <person name="Sharma T."/>
            <person name="Shen D."/>
            <person name="Roswanjaya Y."/>
            <person name="Wardhani T."/>
            <person name="Kalhor M.S."/>
            <person name="Jansen J."/>
            <person name="Van den Hoogen J."/>
            <person name="Gungor B."/>
            <person name="Hartog M."/>
            <person name="Hontelez J."/>
            <person name="Verver J."/>
            <person name="Yang W.-C."/>
            <person name="Schijlen E."/>
            <person name="Repin R."/>
            <person name="Schilthuizen M."/>
            <person name="Schranz E."/>
            <person name="Heidstra R."/>
            <person name="Miyata K."/>
            <person name="Fedorova E."/>
            <person name="Kohlen W."/>
            <person name="Bisseling T."/>
            <person name="Smit S."/>
            <person name="Geurts R."/>
        </authorList>
    </citation>
    <scope>NUCLEOTIDE SEQUENCE [LARGE SCALE GENOMIC DNA]</scope>
    <source>
        <strain evidence="2">cv. RG33-2</strain>
    </source>
</reference>
<sequence>IVFVLLHNVVSFAVRAGDLFERVVGLSLDGAVLHGVSGLVARFSRREVDMVLIGLGANGGSNL</sequence>
<dbReference type="Proteomes" id="UP000237000">
    <property type="component" value="Unassembled WGS sequence"/>
</dbReference>
<feature type="non-terminal residue" evidence="1">
    <location>
        <position position="1"/>
    </location>
</feature>
<gene>
    <name evidence="1" type="ORF">TorRG33x02_306700</name>
</gene>
<dbReference type="EMBL" id="JXTC01000451">
    <property type="protein sequence ID" value="PON52956.1"/>
    <property type="molecule type" value="Genomic_DNA"/>
</dbReference>
<evidence type="ECO:0000313" key="1">
    <source>
        <dbReference type="EMBL" id="PON52956.1"/>
    </source>
</evidence>